<dbReference type="PANTHER" id="PTHR21064">
    <property type="entry name" value="AMINOGLYCOSIDE PHOSPHOTRANSFERASE DOMAIN-CONTAINING PROTEIN-RELATED"/>
    <property type="match status" value="1"/>
</dbReference>
<keyword evidence="11" id="KW-1185">Reference proteome</keyword>
<keyword evidence="4 10" id="KW-0418">Kinase</keyword>
<proteinExistence type="predicted"/>
<dbReference type="EC" id="2.7.1.81" evidence="7"/>
<protein>
    <recommendedName>
        <fullName evidence="8">Hydroxylysine kinase</fullName>
        <ecNumber evidence="7">2.7.1.81</ecNumber>
    </recommendedName>
</protein>
<comment type="function">
    <text evidence="6">Catalyzes the GTP-dependent phosphorylation of 5-hydroxy-L-lysine.</text>
</comment>
<keyword evidence="2" id="KW-0963">Cytoplasm</keyword>
<evidence type="ECO:0000256" key="4">
    <source>
        <dbReference type="ARBA" id="ARBA00022777"/>
    </source>
</evidence>
<feature type="domain" description="Aminoglycoside phosphotransferase" evidence="9">
    <location>
        <begin position="38"/>
        <end position="253"/>
    </location>
</feature>
<evidence type="ECO:0000256" key="3">
    <source>
        <dbReference type="ARBA" id="ARBA00022679"/>
    </source>
</evidence>
<comment type="caution">
    <text evidence="10">The sequence shown here is derived from an EMBL/GenBank/DDBJ whole genome shotgun (WGS) entry which is preliminary data.</text>
</comment>
<evidence type="ECO:0000313" key="10">
    <source>
        <dbReference type="EMBL" id="NYI67937.1"/>
    </source>
</evidence>
<dbReference type="RefSeq" id="WP_179428275.1">
    <property type="nucleotide sequence ID" value="NZ_JACBZP010000001.1"/>
</dbReference>
<dbReference type="Proteomes" id="UP000539111">
    <property type="component" value="Unassembled WGS sequence"/>
</dbReference>
<sequence length="347" mass="36373">MSGLAAPRLDEDGVRRVAAQFLTAPGLIARLGAEHGGNFLLHDETGARYVLKSAETEAGRVAAALESAALMRLADADPSLPVPRIVRTPAGAIDCSADDGLSARVITCLPGAPLPSRPARLTLGGLGDVLARIDLAFAGWGKAIPERNLEWDLRSVPRIDRLLGALPDPPLARRAVQRYEACAAALDALACQPIHNDANPSNVLVADDGGIAGIIDFGDIVSAPAVQDVATACAYQVRDDDDPLHDVAMLAAAYHARRPLSDAEIALLPPLMAARNVLCVAVGAANATRDPANSAYLLRNSERAWANLCVLDSIDPDDAVGYLLAAVRGPIREDAAHERKAATDGRQ</sequence>
<evidence type="ECO:0000313" key="11">
    <source>
        <dbReference type="Proteomes" id="UP000539111"/>
    </source>
</evidence>
<dbReference type="InterPro" id="IPR011009">
    <property type="entry name" value="Kinase-like_dom_sf"/>
</dbReference>
<keyword evidence="3" id="KW-0808">Transferase</keyword>
<comment type="subcellular location">
    <subcellularLocation>
        <location evidence="1">Cytoplasm</location>
    </subcellularLocation>
</comment>
<dbReference type="SUPFAM" id="SSF56112">
    <property type="entry name" value="Protein kinase-like (PK-like)"/>
    <property type="match status" value="1"/>
</dbReference>
<gene>
    <name evidence="10" type="ORF">BJY26_002243</name>
</gene>
<evidence type="ECO:0000256" key="1">
    <source>
        <dbReference type="ARBA" id="ARBA00004496"/>
    </source>
</evidence>
<dbReference type="AlphaFoldDB" id="A0A7Z0D312"/>
<dbReference type="InterPro" id="IPR050249">
    <property type="entry name" value="Pseudomonas-type_ThrB"/>
</dbReference>
<dbReference type="PANTHER" id="PTHR21064:SF1">
    <property type="entry name" value="HYDROXYLYSINE KINASE"/>
    <property type="match status" value="1"/>
</dbReference>
<dbReference type="Pfam" id="PF01636">
    <property type="entry name" value="APH"/>
    <property type="match status" value="1"/>
</dbReference>
<dbReference type="EMBL" id="JACBZP010000001">
    <property type="protein sequence ID" value="NYI67937.1"/>
    <property type="molecule type" value="Genomic_DNA"/>
</dbReference>
<accession>A0A7Z0D312</accession>
<evidence type="ECO:0000256" key="2">
    <source>
        <dbReference type="ARBA" id="ARBA00022490"/>
    </source>
</evidence>
<organism evidence="10 11">
    <name type="scientific">Spelaeicoccus albus</name>
    <dbReference type="NCBI Taxonomy" id="1280376"/>
    <lineage>
        <taxon>Bacteria</taxon>
        <taxon>Bacillati</taxon>
        <taxon>Actinomycetota</taxon>
        <taxon>Actinomycetes</taxon>
        <taxon>Micrococcales</taxon>
        <taxon>Brevibacteriaceae</taxon>
        <taxon>Spelaeicoccus</taxon>
    </lineage>
</organism>
<evidence type="ECO:0000256" key="5">
    <source>
        <dbReference type="ARBA" id="ARBA00036820"/>
    </source>
</evidence>
<evidence type="ECO:0000256" key="8">
    <source>
        <dbReference type="ARBA" id="ARBA00040505"/>
    </source>
</evidence>
<evidence type="ECO:0000256" key="7">
    <source>
        <dbReference type="ARBA" id="ARBA00038873"/>
    </source>
</evidence>
<name>A0A7Z0D312_9MICO</name>
<dbReference type="GO" id="GO:0047992">
    <property type="term" value="F:hydroxylysine kinase activity"/>
    <property type="evidence" value="ECO:0007669"/>
    <property type="project" value="UniProtKB-EC"/>
</dbReference>
<dbReference type="GO" id="GO:0005737">
    <property type="term" value="C:cytoplasm"/>
    <property type="evidence" value="ECO:0007669"/>
    <property type="project" value="UniProtKB-SubCell"/>
</dbReference>
<evidence type="ECO:0000256" key="6">
    <source>
        <dbReference type="ARBA" id="ARBA00037368"/>
    </source>
</evidence>
<dbReference type="Gene3D" id="3.90.1200.10">
    <property type="match status" value="1"/>
</dbReference>
<evidence type="ECO:0000259" key="9">
    <source>
        <dbReference type="Pfam" id="PF01636"/>
    </source>
</evidence>
<reference evidence="10 11" key="1">
    <citation type="submission" date="2020-07" db="EMBL/GenBank/DDBJ databases">
        <title>Sequencing the genomes of 1000 actinobacteria strains.</title>
        <authorList>
            <person name="Klenk H.-P."/>
        </authorList>
    </citation>
    <scope>NUCLEOTIDE SEQUENCE [LARGE SCALE GENOMIC DNA]</scope>
    <source>
        <strain evidence="10 11">DSM 26341</strain>
    </source>
</reference>
<dbReference type="InterPro" id="IPR002575">
    <property type="entry name" value="Aminoglycoside_PTrfase"/>
</dbReference>
<comment type="catalytic activity">
    <reaction evidence="5">
        <text>(5R)-5-hydroxy-L-lysine + GTP = (5R)-5-phosphooxy-L-lysine + GDP + H(+)</text>
        <dbReference type="Rhea" id="RHEA:19049"/>
        <dbReference type="ChEBI" id="CHEBI:15378"/>
        <dbReference type="ChEBI" id="CHEBI:37565"/>
        <dbReference type="ChEBI" id="CHEBI:57882"/>
        <dbReference type="ChEBI" id="CHEBI:58189"/>
        <dbReference type="ChEBI" id="CHEBI:58357"/>
        <dbReference type="EC" id="2.7.1.81"/>
    </reaction>
</comment>